<dbReference type="PANTHER" id="PTHR48419:SF1">
    <property type="entry name" value="SULFOTRANSFERASE DOMAIN-CONTAINING PROTEIN"/>
    <property type="match status" value="1"/>
</dbReference>
<keyword evidence="2" id="KW-1185">Reference proteome</keyword>
<dbReference type="AlphaFoldDB" id="A0AA39W9S4"/>
<dbReference type="EMBL" id="JAUJDW010000224">
    <property type="protein sequence ID" value="KAK0610257.1"/>
    <property type="molecule type" value="Genomic_DNA"/>
</dbReference>
<dbReference type="PANTHER" id="PTHR48419">
    <property type="entry name" value="SULFOTRANSFERASE DOMAIN-CONTAINING PROTEIN"/>
    <property type="match status" value="1"/>
</dbReference>
<organism evidence="1 2">
    <name type="scientific">Lasiodiplodia hormozganensis</name>
    <dbReference type="NCBI Taxonomy" id="869390"/>
    <lineage>
        <taxon>Eukaryota</taxon>
        <taxon>Fungi</taxon>
        <taxon>Dikarya</taxon>
        <taxon>Ascomycota</taxon>
        <taxon>Pezizomycotina</taxon>
        <taxon>Dothideomycetes</taxon>
        <taxon>Dothideomycetes incertae sedis</taxon>
        <taxon>Botryosphaeriales</taxon>
        <taxon>Botryosphaeriaceae</taxon>
        <taxon>Lasiodiplodia</taxon>
    </lineage>
</organism>
<sequence>MAYYLMPPDQKPASIAPSLLSYEPPNTNGSTNGIGASHAHPHIQPDNPTVVPSALLSRFHWTFLIRHPRNSIPSYHRCTVPPLAAVTGWSHYLPSEVGYGELRRLFDYLRRVGVVGGSSSEEAVEVCVIDADDLLDDPAGVIQRYCESVGVEFSPEMLRWGGKEGGSRGVAEEKFRKWKGWHEDAIHSTDLKPRAHKKSPKSDDELYAEWVDKFGEEGAKVIKKTVDENVADYEYLKQFAMKV</sequence>
<proteinExistence type="predicted"/>
<accession>A0AA39W9S4</accession>
<protein>
    <recommendedName>
        <fullName evidence="3">Branched-chain-amino-acid aminotransferase-like protein 2</fullName>
    </recommendedName>
</protein>
<gene>
    <name evidence="1" type="ORF">DIS24_g12114</name>
</gene>
<evidence type="ECO:0000313" key="2">
    <source>
        <dbReference type="Proteomes" id="UP001175001"/>
    </source>
</evidence>
<comment type="caution">
    <text evidence="1">The sequence shown here is derived from an EMBL/GenBank/DDBJ whole genome shotgun (WGS) entry which is preliminary data.</text>
</comment>
<evidence type="ECO:0008006" key="3">
    <source>
        <dbReference type="Google" id="ProtNLM"/>
    </source>
</evidence>
<evidence type="ECO:0000313" key="1">
    <source>
        <dbReference type="EMBL" id="KAK0610257.1"/>
    </source>
</evidence>
<name>A0AA39W9S4_9PEZI</name>
<dbReference type="SUPFAM" id="SSF52540">
    <property type="entry name" value="P-loop containing nucleoside triphosphate hydrolases"/>
    <property type="match status" value="1"/>
</dbReference>
<reference evidence="1" key="1">
    <citation type="submission" date="2023-06" db="EMBL/GenBank/DDBJ databases">
        <title>Multi-omics analyses reveal the molecular pathogenesis toolkit of Lasiodiplodia hormozganensis, a cross-kingdom pathogen.</title>
        <authorList>
            <person name="Felix C."/>
            <person name="Meneses R."/>
            <person name="Goncalves M.F.M."/>
            <person name="Tilleman L."/>
            <person name="Duarte A.S."/>
            <person name="Jorrin-Novo J.V."/>
            <person name="Van De Peer Y."/>
            <person name="Deforce D."/>
            <person name="Van Nieuwerburgh F."/>
            <person name="Esteves A.C."/>
            <person name="Alves A."/>
        </authorList>
    </citation>
    <scope>NUCLEOTIDE SEQUENCE</scope>
    <source>
        <strain evidence="1">CBS 339.90</strain>
    </source>
</reference>
<dbReference type="InterPro" id="IPR053226">
    <property type="entry name" value="Pyrrolopyrazine_biosynth_F"/>
</dbReference>
<dbReference type="Pfam" id="PF19798">
    <property type="entry name" value="Sulfotransfer_5"/>
    <property type="match status" value="1"/>
</dbReference>
<dbReference type="Proteomes" id="UP001175001">
    <property type="component" value="Unassembled WGS sequence"/>
</dbReference>
<dbReference type="InterPro" id="IPR027417">
    <property type="entry name" value="P-loop_NTPase"/>
</dbReference>
<dbReference type="Gene3D" id="3.40.50.300">
    <property type="entry name" value="P-loop containing nucleotide triphosphate hydrolases"/>
    <property type="match status" value="1"/>
</dbReference>